<keyword evidence="3" id="KW-1185">Reference proteome</keyword>
<keyword evidence="1" id="KW-0812">Transmembrane</keyword>
<feature type="transmembrane region" description="Helical" evidence="1">
    <location>
        <begin position="49"/>
        <end position="73"/>
    </location>
</feature>
<organism evidence="2 3">
    <name type="scientific">Pseudorhizobium endolithicum</name>
    <dbReference type="NCBI Taxonomy" id="1191678"/>
    <lineage>
        <taxon>Bacteria</taxon>
        <taxon>Pseudomonadati</taxon>
        <taxon>Pseudomonadota</taxon>
        <taxon>Alphaproteobacteria</taxon>
        <taxon>Hyphomicrobiales</taxon>
        <taxon>Rhizobiaceae</taxon>
        <taxon>Rhizobium/Agrobacterium group</taxon>
        <taxon>Pseudorhizobium</taxon>
    </lineage>
</organism>
<reference evidence="2 3" key="1">
    <citation type="submission" date="2020-11" db="EMBL/GenBank/DDBJ databases">
        <authorList>
            <person name="Lassalle F."/>
        </authorList>
    </citation>
    <scope>NUCLEOTIDE SEQUENCE [LARGE SCALE GENOMIC DNA]</scope>
    <source>
        <strain evidence="2 3">JC140</strain>
    </source>
</reference>
<accession>A0ABM8PCG9</accession>
<evidence type="ECO:0000256" key="1">
    <source>
        <dbReference type="SAM" id="Phobius"/>
    </source>
</evidence>
<dbReference type="Proteomes" id="UP000606921">
    <property type="component" value="Unassembled WGS sequence"/>
</dbReference>
<protein>
    <submittedName>
        <fullName evidence="2">Uncharacterized protein</fullName>
    </submittedName>
</protein>
<proteinExistence type="predicted"/>
<name>A0ABM8PCG9_9HYPH</name>
<keyword evidence="1" id="KW-0472">Membrane</keyword>
<dbReference type="EMBL" id="CABFWF030000001">
    <property type="protein sequence ID" value="CAD7023115.1"/>
    <property type="molecule type" value="Genomic_DNA"/>
</dbReference>
<dbReference type="RefSeq" id="WP_142590773.1">
    <property type="nucleotide sequence ID" value="NZ_CABFWF030000001.1"/>
</dbReference>
<keyword evidence="1" id="KW-1133">Transmembrane helix</keyword>
<sequence length="114" mass="12307">MSERLFMGNDNGAFKLRVAKPGFDARNAAIENCLLHENMRPMSYLAQGYVTVAGGGSASVALGMAFSFPPVVILRCASNRMHGCEAELNLSTGILTVTSYLGYTDTFKYVVFIA</sequence>
<evidence type="ECO:0000313" key="2">
    <source>
        <dbReference type="EMBL" id="CAD7023115.1"/>
    </source>
</evidence>
<gene>
    <name evidence="2" type="ORF">REJC140_00098</name>
</gene>
<evidence type="ECO:0000313" key="3">
    <source>
        <dbReference type="Proteomes" id="UP000606921"/>
    </source>
</evidence>
<comment type="caution">
    <text evidence="2">The sequence shown here is derived from an EMBL/GenBank/DDBJ whole genome shotgun (WGS) entry which is preliminary data.</text>
</comment>